<feature type="transmembrane region" description="Helical" evidence="13">
    <location>
        <begin position="358"/>
        <end position="379"/>
    </location>
</feature>
<dbReference type="eggNOG" id="KOG2349">
    <property type="taxonomic scope" value="Eukaryota"/>
</dbReference>
<feature type="transmembrane region" description="Helical" evidence="13">
    <location>
        <begin position="174"/>
        <end position="198"/>
    </location>
</feature>
<evidence type="ECO:0000256" key="10">
    <source>
        <dbReference type="ARBA" id="ARBA00023136"/>
    </source>
</evidence>
<dbReference type="Pfam" id="PF00474">
    <property type="entry name" value="SSF"/>
    <property type="match status" value="1"/>
</dbReference>
<comment type="similarity">
    <text evidence="2 12">Belongs to the sodium:solute symporter (SSF) (TC 2.A.21) family.</text>
</comment>
<dbReference type="PROSITE" id="PS50283">
    <property type="entry name" value="NA_SOLUT_SYMP_3"/>
    <property type="match status" value="1"/>
</dbReference>
<dbReference type="RefSeq" id="XP_008618247.1">
    <property type="nucleotide sequence ID" value="XM_008620025.1"/>
</dbReference>
<feature type="transmembrane region" description="Helical" evidence="13">
    <location>
        <begin position="12"/>
        <end position="31"/>
    </location>
</feature>
<dbReference type="OMA" id="PWGFWKP"/>
<evidence type="ECO:0000256" key="7">
    <source>
        <dbReference type="ARBA" id="ARBA00022989"/>
    </source>
</evidence>
<evidence type="ECO:0000256" key="2">
    <source>
        <dbReference type="ARBA" id="ARBA00006434"/>
    </source>
</evidence>
<feature type="transmembrane region" description="Helical" evidence="13">
    <location>
        <begin position="51"/>
        <end position="78"/>
    </location>
</feature>
<keyword evidence="3" id="KW-0813">Transport</keyword>
<feature type="transmembrane region" description="Helical" evidence="13">
    <location>
        <begin position="436"/>
        <end position="459"/>
    </location>
</feature>
<gene>
    <name evidence="14" type="ORF">SDRG_13924</name>
</gene>
<feature type="transmembrane region" description="Helical" evidence="13">
    <location>
        <begin position="134"/>
        <end position="154"/>
    </location>
</feature>
<keyword evidence="15" id="KW-1185">Reference proteome</keyword>
<dbReference type="Proteomes" id="UP000030762">
    <property type="component" value="Unassembled WGS sequence"/>
</dbReference>
<proteinExistence type="inferred from homology"/>
<accession>T0RFC8</accession>
<dbReference type="InterPro" id="IPR001734">
    <property type="entry name" value="Na/solute_symporter"/>
</dbReference>
<feature type="transmembrane region" description="Helical" evidence="13">
    <location>
        <begin position="466"/>
        <end position="487"/>
    </location>
</feature>
<dbReference type="OrthoDB" id="6132759at2759"/>
<evidence type="ECO:0000256" key="4">
    <source>
        <dbReference type="ARBA" id="ARBA00022475"/>
    </source>
</evidence>
<reference evidence="14 15" key="1">
    <citation type="submission" date="2012-04" db="EMBL/GenBank/DDBJ databases">
        <title>The Genome Sequence of Saprolegnia declina VS20.</title>
        <authorList>
            <consortium name="The Broad Institute Genome Sequencing Platform"/>
            <person name="Russ C."/>
            <person name="Nusbaum C."/>
            <person name="Tyler B."/>
            <person name="van West P."/>
            <person name="Dieguez-Uribeondo J."/>
            <person name="de Bruijn I."/>
            <person name="Tripathy S."/>
            <person name="Jiang R."/>
            <person name="Young S.K."/>
            <person name="Zeng Q."/>
            <person name="Gargeya S."/>
            <person name="Fitzgerald M."/>
            <person name="Haas B."/>
            <person name="Abouelleil A."/>
            <person name="Alvarado L."/>
            <person name="Arachchi H.M."/>
            <person name="Berlin A."/>
            <person name="Chapman S.B."/>
            <person name="Goldberg J."/>
            <person name="Griggs A."/>
            <person name="Gujja S."/>
            <person name="Hansen M."/>
            <person name="Howarth C."/>
            <person name="Imamovic A."/>
            <person name="Larimer J."/>
            <person name="McCowen C."/>
            <person name="Montmayeur A."/>
            <person name="Murphy C."/>
            <person name="Neiman D."/>
            <person name="Pearson M."/>
            <person name="Priest M."/>
            <person name="Roberts A."/>
            <person name="Saif S."/>
            <person name="Shea T."/>
            <person name="Sisk P."/>
            <person name="Sykes S."/>
            <person name="Wortman J."/>
            <person name="Nusbaum C."/>
            <person name="Birren B."/>
        </authorList>
    </citation>
    <scope>NUCLEOTIDE SEQUENCE [LARGE SCALE GENOMIC DNA]</scope>
    <source>
        <strain evidence="14 15">VS20</strain>
    </source>
</reference>
<keyword evidence="4" id="KW-1003">Cell membrane</keyword>
<dbReference type="InterPro" id="IPR050277">
    <property type="entry name" value="Sodium:Solute_Symporter"/>
</dbReference>
<feature type="transmembrane region" description="Helical" evidence="13">
    <location>
        <begin position="554"/>
        <end position="574"/>
    </location>
</feature>
<dbReference type="GO" id="GO:0005886">
    <property type="term" value="C:plasma membrane"/>
    <property type="evidence" value="ECO:0007669"/>
    <property type="project" value="UniProtKB-SubCell"/>
</dbReference>
<evidence type="ECO:0000256" key="12">
    <source>
        <dbReference type="RuleBase" id="RU362091"/>
    </source>
</evidence>
<evidence type="ECO:0000256" key="11">
    <source>
        <dbReference type="ARBA" id="ARBA00023201"/>
    </source>
</evidence>
<feature type="transmembrane region" description="Helical" evidence="13">
    <location>
        <begin position="580"/>
        <end position="599"/>
    </location>
</feature>
<comment type="subcellular location">
    <subcellularLocation>
        <location evidence="1">Cell membrane</location>
        <topology evidence="1">Multi-pass membrane protein</topology>
    </subcellularLocation>
</comment>
<sequence>MSQQHLSPLDGGICVAYLVSVLVVGAVATYASRRKDETINDYYLGGRRLPWWALAIADVSSYIDIAGTMINTALIYALGVRGMYIEVRGGLCLFLAFQLAFTGKLVRRCPVRTKGEWILYRFGDSLSGRVARTLIAVVSLLSGVLGVTYFAIGGGKFVTEFVPLASWLGLPPEFWAAGGLMLIALAYTIVAGFTSMVLTDVYQSFFIFGSFLVVSILGLQVSLPNTFHVFLPTNASSTFLNYTITREAWASALGSLDLHLPATSTYSMYNTFTPIILLYLSLLCFRSASGPGGGGLQTVLATKTEREVRSQTFLAMVLLLFRWGFSGAICVLAITYSVDHPHVVIDPERVVPFVLANVLPSGLQGVVLASLLAAALTTFDSTINSASSYWTIDIYQALVRPEATTKELLWHARLATVCVLLAGWGASLYIHTINRIWGFMVVALSGGMVVPNFLGWYWARFNAVGYASGMLSGVVTAIVVFFGVPHVAEYECFLWSSSLSGAVAIAACLASPPTNARTLRTFYKHVRPPGFWTKLAATCLEEDARQRTTEENRLDLACTGLILFAQVATYVLAVSVVVKAWTQCLVLLGCLSLVSPLIYTQWFLKLETTLSPVHERLLHQDEELLDDE</sequence>
<feature type="transmembrane region" description="Helical" evidence="13">
    <location>
        <begin position="408"/>
        <end position="430"/>
    </location>
</feature>
<keyword evidence="6" id="KW-0769">Symport</keyword>
<feature type="transmembrane region" description="Helical" evidence="13">
    <location>
        <begin position="266"/>
        <end position="285"/>
    </location>
</feature>
<feature type="transmembrane region" description="Helical" evidence="13">
    <location>
        <begin position="313"/>
        <end position="338"/>
    </location>
</feature>
<dbReference type="InterPro" id="IPR038377">
    <property type="entry name" value="Na/Glc_symporter_sf"/>
</dbReference>
<evidence type="ECO:0000256" key="1">
    <source>
        <dbReference type="ARBA" id="ARBA00004651"/>
    </source>
</evidence>
<evidence type="ECO:0000256" key="13">
    <source>
        <dbReference type="SAM" id="Phobius"/>
    </source>
</evidence>
<dbReference type="GO" id="GO:0015824">
    <property type="term" value="P:proline transport"/>
    <property type="evidence" value="ECO:0007669"/>
    <property type="project" value="TreeGrafter"/>
</dbReference>
<dbReference type="PANTHER" id="PTHR48086:SF3">
    <property type="entry name" value="SODIUM_PROLINE SYMPORTER"/>
    <property type="match status" value="1"/>
</dbReference>
<organism evidence="14 15">
    <name type="scientific">Saprolegnia diclina (strain VS20)</name>
    <dbReference type="NCBI Taxonomy" id="1156394"/>
    <lineage>
        <taxon>Eukaryota</taxon>
        <taxon>Sar</taxon>
        <taxon>Stramenopiles</taxon>
        <taxon>Oomycota</taxon>
        <taxon>Saprolegniomycetes</taxon>
        <taxon>Saprolegniales</taxon>
        <taxon>Saprolegniaceae</taxon>
        <taxon>Saprolegnia</taxon>
    </lineage>
</organism>
<evidence type="ECO:0000256" key="6">
    <source>
        <dbReference type="ARBA" id="ARBA00022847"/>
    </source>
</evidence>
<evidence type="ECO:0000313" key="15">
    <source>
        <dbReference type="Proteomes" id="UP000030762"/>
    </source>
</evidence>
<evidence type="ECO:0000256" key="3">
    <source>
        <dbReference type="ARBA" id="ARBA00022448"/>
    </source>
</evidence>
<dbReference type="GeneID" id="19954651"/>
<keyword evidence="9" id="KW-0406">Ion transport</keyword>
<keyword evidence="11" id="KW-0739">Sodium transport</keyword>
<evidence type="ECO:0000256" key="5">
    <source>
        <dbReference type="ARBA" id="ARBA00022692"/>
    </source>
</evidence>
<dbReference type="GO" id="GO:0005298">
    <property type="term" value="F:proline:sodium symporter activity"/>
    <property type="evidence" value="ECO:0007669"/>
    <property type="project" value="TreeGrafter"/>
</dbReference>
<evidence type="ECO:0000313" key="14">
    <source>
        <dbReference type="EMBL" id="EQC28377.1"/>
    </source>
</evidence>
<dbReference type="PANTHER" id="PTHR48086">
    <property type="entry name" value="SODIUM/PROLINE SYMPORTER-RELATED"/>
    <property type="match status" value="1"/>
</dbReference>
<keyword evidence="8" id="KW-0915">Sodium</keyword>
<dbReference type="InParanoid" id="T0RFC8"/>
<dbReference type="STRING" id="1156394.T0RFC8"/>
<dbReference type="VEuPathDB" id="FungiDB:SDRG_13924"/>
<keyword evidence="5 13" id="KW-0812">Transmembrane</keyword>
<dbReference type="GO" id="GO:0015193">
    <property type="term" value="F:L-proline transmembrane transporter activity"/>
    <property type="evidence" value="ECO:0007669"/>
    <property type="project" value="TreeGrafter"/>
</dbReference>
<name>T0RFC8_SAPDV</name>
<dbReference type="AlphaFoldDB" id="T0RFC8"/>
<dbReference type="EMBL" id="JH767195">
    <property type="protein sequence ID" value="EQC28377.1"/>
    <property type="molecule type" value="Genomic_DNA"/>
</dbReference>
<keyword evidence="7 13" id="KW-1133">Transmembrane helix</keyword>
<keyword evidence="10 13" id="KW-0472">Membrane</keyword>
<evidence type="ECO:0000256" key="8">
    <source>
        <dbReference type="ARBA" id="ARBA00023053"/>
    </source>
</evidence>
<feature type="transmembrane region" description="Helical" evidence="13">
    <location>
        <begin position="205"/>
        <end position="223"/>
    </location>
</feature>
<evidence type="ECO:0000256" key="9">
    <source>
        <dbReference type="ARBA" id="ARBA00023065"/>
    </source>
</evidence>
<dbReference type="Gene3D" id="1.20.1730.10">
    <property type="entry name" value="Sodium/glucose cotransporter"/>
    <property type="match status" value="1"/>
</dbReference>
<protein>
    <submittedName>
        <fullName evidence="14">Uncharacterized protein</fullName>
    </submittedName>
</protein>